<dbReference type="OrthoDB" id="6388153at2"/>
<reference evidence="1 2" key="1">
    <citation type="submission" date="2018-08" db="EMBL/GenBank/DDBJ databases">
        <title>Salinimonas sediminis sp. nov., a piezophilic bacterium isolated from a deep-sea sediment sample from the New Britain Trench.</title>
        <authorList>
            <person name="Cao J."/>
        </authorList>
    </citation>
    <scope>NUCLEOTIDE SEQUENCE [LARGE SCALE GENOMIC DNA]</scope>
    <source>
        <strain evidence="1 2">N102</strain>
    </source>
</reference>
<evidence type="ECO:0000313" key="2">
    <source>
        <dbReference type="Proteomes" id="UP000262073"/>
    </source>
</evidence>
<protein>
    <recommendedName>
        <fullName evidence="3">Flagellar biosynthesis protein FlgE</fullName>
    </recommendedName>
</protein>
<dbReference type="KEGG" id="salm:D0Y50_00510"/>
<organism evidence="1 2">
    <name type="scientific">Salinimonas sediminis</name>
    <dbReference type="NCBI Taxonomy" id="2303538"/>
    <lineage>
        <taxon>Bacteria</taxon>
        <taxon>Pseudomonadati</taxon>
        <taxon>Pseudomonadota</taxon>
        <taxon>Gammaproteobacteria</taxon>
        <taxon>Alteromonadales</taxon>
        <taxon>Alteromonadaceae</taxon>
        <taxon>Alteromonas/Salinimonas group</taxon>
        <taxon>Salinimonas</taxon>
    </lineage>
</organism>
<gene>
    <name evidence="1" type="ORF">D0Y50_00510</name>
</gene>
<dbReference type="Proteomes" id="UP000262073">
    <property type="component" value="Chromosome"/>
</dbReference>
<dbReference type="EMBL" id="CP031769">
    <property type="protein sequence ID" value="AXR04981.1"/>
    <property type="molecule type" value="Genomic_DNA"/>
</dbReference>
<accession>A0A346NHH4</accession>
<dbReference type="AlphaFoldDB" id="A0A346NHH4"/>
<evidence type="ECO:0008006" key="3">
    <source>
        <dbReference type="Google" id="ProtNLM"/>
    </source>
</evidence>
<sequence>MVIVNSIIANSMNAAIVGARQGLDKASSGITQSSINIAQRSAQTTLEEQGPGQVLANASLQGLKNVRAVLPTAERSVTDDLVSLKLNSINAQASAKVVDVANDTVGRIIDILA</sequence>
<evidence type="ECO:0000313" key="1">
    <source>
        <dbReference type="EMBL" id="AXR04981.1"/>
    </source>
</evidence>
<name>A0A346NHH4_9ALTE</name>
<proteinExistence type="predicted"/>
<keyword evidence="2" id="KW-1185">Reference proteome</keyword>